<evidence type="ECO:0000313" key="4">
    <source>
        <dbReference type="Proteomes" id="UP001163328"/>
    </source>
</evidence>
<dbReference type="RefSeq" id="WP_264433919.1">
    <property type="nucleotide sequence ID" value="NZ_CP081495.1"/>
</dbReference>
<comment type="similarity">
    <text evidence="1">To bacterial alkanal monooxygenase alpha and beta chains.</text>
</comment>
<reference evidence="3" key="1">
    <citation type="submission" date="2021-08" db="EMBL/GenBank/DDBJ databases">
        <title>Flavobacterium sp. strain CC-SYL302.</title>
        <authorList>
            <person name="Lin S.-Y."/>
            <person name="Lee T.-H."/>
            <person name="Young C.-C."/>
        </authorList>
    </citation>
    <scope>NUCLEOTIDE SEQUENCE</scope>
    <source>
        <strain evidence="3">CC-SYL302</strain>
    </source>
</reference>
<dbReference type="EMBL" id="CP081495">
    <property type="protein sequence ID" value="UYW01449.1"/>
    <property type="molecule type" value="Genomic_DNA"/>
</dbReference>
<gene>
    <name evidence="3" type="ORF">K5I29_00375</name>
</gene>
<evidence type="ECO:0000259" key="2">
    <source>
        <dbReference type="Pfam" id="PF00296"/>
    </source>
</evidence>
<evidence type="ECO:0000256" key="1">
    <source>
        <dbReference type="ARBA" id="ARBA00007789"/>
    </source>
</evidence>
<sequence length="336" mass="37570">MNNKIKLSILDLAIVADNTTVNQTLNQTTTLAQFCEKLGFERFWMAEHHNMEHIASSATSVMLSYVGSKTEKIRVGSGGVMLPNHSPLVIAEQFGTLESLFPGRVDLGLGRAPGTDGETAMAIRSDFYAQSQQFPRNVSLLQQYLSADNSSSKVRAFPGEGLSIPIWILGSSTESAALAAAYGLPYAFAGHFAPKMMYDAFKFYTENYRPSPENPEPYTMACVNAIAAETTEEAEFLSTSLYQNFLNIIRNTRQPMQAPDLEVLYGMNDIERFHVEQMLNCSFIGDAQKITEELKGFINKTQVNEIMITSQIYDFDKRLQSTEIMQKVMQNINNDR</sequence>
<proteinExistence type="predicted"/>
<dbReference type="InterPro" id="IPR050766">
    <property type="entry name" value="Bact_Lucif_Oxidored"/>
</dbReference>
<dbReference type="Gene3D" id="3.20.20.30">
    <property type="entry name" value="Luciferase-like domain"/>
    <property type="match status" value="1"/>
</dbReference>
<dbReference type="SUPFAM" id="SSF51679">
    <property type="entry name" value="Bacterial luciferase-like"/>
    <property type="match status" value="1"/>
</dbReference>
<dbReference type="Proteomes" id="UP001163328">
    <property type="component" value="Chromosome"/>
</dbReference>
<dbReference type="InterPro" id="IPR011251">
    <property type="entry name" value="Luciferase-like_dom"/>
</dbReference>
<organism evidence="3 4">
    <name type="scientific">Flavobacterium agricola</name>
    <dbReference type="NCBI Taxonomy" id="2870839"/>
    <lineage>
        <taxon>Bacteria</taxon>
        <taxon>Pseudomonadati</taxon>
        <taxon>Bacteroidota</taxon>
        <taxon>Flavobacteriia</taxon>
        <taxon>Flavobacteriales</taxon>
        <taxon>Flavobacteriaceae</taxon>
        <taxon>Flavobacterium</taxon>
    </lineage>
</organism>
<evidence type="ECO:0000313" key="3">
    <source>
        <dbReference type="EMBL" id="UYW01449.1"/>
    </source>
</evidence>
<dbReference type="InterPro" id="IPR019949">
    <property type="entry name" value="CmoO-like"/>
</dbReference>
<keyword evidence="4" id="KW-1185">Reference proteome</keyword>
<dbReference type="NCBIfam" id="TIGR03558">
    <property type="entry name" value="oxido_grp_1"/>
    <property type="match status" value="1"/>
</dbReference>
<name>A0ABY6M1B0_9FLAO</name>
<protein>
    <submittedName>
        <fullName evidence="3">LLM class flavin-dependent oxidoreductase</fullName>
    </submittedName>
</protein>
<dbReference type="PANTHER" id="PTHR30137:SF6">
    <property type="entry name" value="LUCIFERASE-LIKE MONOOXYGENASE"/>
    <property type="match status" value="1"/>
</dbReference>
<dbReference type="Pfam" id="PF00296">
    <property type="entry name" value="Bac_luciferase"/>
    <property type="match status" value="1"/>
</dbReference>
<accession>A0ABY6M1B0</accession>
<feature type="domain" description="Luciferase-like" evidence="2">
    <location>
        <begin position="15"/>
        <end position="296"/>
    </location>
</feature>
<dbReference type="InterPro" id="IPR036661">
    <property type="entry name" value="Luciferase-like_sf"/>
</dbReference>
<dbReference type="PANTHER" id="PTHR30137">
    <property type="entry name" value="LUCIFERASE-LIKE MONOOXYGENASE"/>
    <property type="match status" value="1"/>
</dbReference>